<evidence type="ECO:0000256" key="1">
    <source>
        <dbReference type="SAM" id="SignalP"/>
    </source>
</evidence>
<proteinExistence type="predicted"/>
<feature type="signal peptide" evidence="1">
    <location>
        <begin position="1"/>
        <end position="22"/>
    </location>
</feature>
<name>A0A9D2ZUT0_9BACT</name>
<dbReference type="AlphaFoldDB" id="A0A9D2ZUT0"/>
<reference evidence="3" key="1">
    <citation type="journal article" date="2021" name="PeerJ">
        <title>Extensive microbial diversity within the chicken gut microbiome revealed by metagenomics and culture.</title>
        <authorList>
            <person name="Gilroy R."/>
            <person name="Ravi A."/>
            <person name="Getino M."/>
            <person name="Pursley I."/>
            <person name="Horton D.L."/>
            <person name="Alikhan N.F."/>
            <person name="Baker D."/>
            <person name="Gharbi K."/>
            <person name="Hall N."/>
            <person name="Watson M."/>
            <person name="Adriaenssens E.M."/>
            <person name="Foster-Nyarko E."/>
            <person name="Jarju S."/>
            <person name="Secka A."/>
            <person name="Antonio M."/>
            <person name="Oren A."/>
            <person name="Chaudhuri R.R."/>
            <person name="La Ragione R."/>
            <person name="Hildebrand F."/>
            <person name="Pallen M.J."/>
        </authorList>
    </citation>
    <scope>NUCLEOTIDE SEQUENCE</scope>
    <source>
        <strain evidence="3">MalCec1-1739</strain>
    </source>
</reference>
<evidence type="ECO:0000259" key="2">
    <source>
        <dbReference type="Pfam" id="PF13568"/>
    </source>
</evidence>
<organism evidence="3 4">
    <name type="scientific">Candidatus Avibacteroides avistercoris</name>
    <dbReference type="NCBI Taxonomy" id="2840690"/>
    <lineage>
        <taxon>Bacteria</taxon>
        <taxon>Pseudomonadati</taxon>
        <taxon>Bacteroidota</taxon>
        <taxon>Bacteroidia</taxon>
        <taxon>Bacteroidales</taxon>
        <taxon>Bacteroidaceae</taxon>
        <taxon>Bacteroidaceae incertae sedis</taxon>
        <taxon>Candidatus Avibacteroides</taxon>
    </lineage>
</organism>
<evidence type="ECO:0000313" key="3">
    <source>
        <dbReference type="EMBL" id="HJD53468.1"/>
    </source>
</evidence>
<feature type="chain" id="PRO_5039226706" evidence="1">
    <location>
        <begin position="23"/>
        <end position="242"/>
    </location>
</feature>
<comment type="caution">
    <text evidence="3">The sequence shown here is derived from an EMBL/GenBank/DDBJ whole genome shotgun (WGS) entry which is preliminary data.</text>
</comment>
<feature type="domain" description="Outer membrane protein beta-barrel" evidence="2">
    <location>
        <begin position="39"/>
        <end position="211"/>
    </location>
</feature>
<dbReference type="Proteomes" id="UP000787625">
    <property type="component" value="Unassembled WGS sequence"/>
</dbReference>
<protein>
    <submittedName>
        <fullName evidence="3">PorT family protein</fullName>
    </submittedName>
</protein>
<evidence type="ECO:0000313" key="4">
    <source>
        <dbReference type="Proteomes" id="UP000787625"/>
    </source>
</evidence>
<keyword evidence="1" id="KW-0732">Signal</keyword>
<sequence>MVRRKKEIAFILCFAVSMAVCAGGDTLRVRQRQSREVRPQVSYGVKGGFNSSMFIIDEFKVNGTSIKEMQNNYKVGFNLALFTRINWGRHLLQLSPEFSVIKSEITFDKKASQHPDVVPDYATISTNLKTFNLHAVYGYSVIDEASYGLAVFGGPVIKYIWRDKSHISYINFSDTMVETIKPVCVNFEVGVSVKISYLFFDISYEVGLTNVSKAIVEQNGASSETVLDRRNNVLSFSFGCSF</sequence>
<gene>
    <name evidence="3" type="ORF">IAA93_07080</name>
</gene>
<reference evidence="3" key="2">
    <citation type="submission" date="2021-04" db="EMBL/GenBank/DDBJ databases">
        <authorList>
            <person name="Gilroy R."/>
        </authorList>
    </citation>
    <scope>NUCLEOTIDE SEQUENCE</scope>
    <source>
        <strain evidence="3">MalCec1-1739</strain>
    </source>
</reference>
<dbReference type="Pfam" id="PF13568">
    <property type="entry name" value="OMP_b-brl_2"/>
    <property type="match status" value="1"/>
</dbReference>
<dbReference type="InterPro" id="IPR025665">
    <property type="entry name" value="Beta-barrel_OMP_2"/>
</dbReference>
<dbReference type="EMBL" id="DWUP01000165">
    <property type="protein sequence ID" value="HJD53468.1"/>
    <property type="molecule type" value="Genomic_DNA"/>
</dbReference>
<accession>A0A9D2ZUT0</accession>